<name>A0AAD6IG52_PENCN</name>
<evidence type="ECO:0000313" key="2">
    <source>
        <dbReference type="Proteomes" id="UP001219568"/>
    </source>
</evidence>
<dbReference type="Proteomes" id="UP001219568">
    <property type="component" value="Unassembled WGS sequence"/>
</dbReference>
<evidence type="ECO:0000313" key="1">
    <source>
        <dbReference type="EMBL" id="KAJ6047340.1"/>
    </source>
</evidence>
<dbReference type="AlphaFoldDB" id="A0AAD6IG52"/>
<keyword evidence="2" id="KW-1185">Reference proteome</keyword>
<comment type="caution">
    <text evidence="1">The sequence shown here is derived from an EMBL/GenBank/DDBJ whole genome shotgun (WGS) entry which is preliminary data.</text>
</comment>
<organism evidence="1 2">
    <name type="scientific">Penicillium canescens</name>
    <dbReference type="NCBI Taxonomy" id="5083"/>
    <lineage>
        <taxon>Eukaryota</taxon>
        <taxon>Fungi</taxon>
        <taxon>Dikarya</taxon>
        <taxon>Ascomycota</taxon>
        <taxon>Pezizomycotina</taxon>
        <taxon>Eurotiomycetes</taxon>
        <taxon>Eurotiomycetidae</taxon>
        <taxon>Eurotiales</taxon>
        <taxon>Aspergillaceae</taxon>
        <taxon>Penicillium</taxon>
    </lineage>
</organism>
<proteinExistence type="predicted"/>
<protein>
    <submittedName>
        <fullName evidence="1">Uncharacterized protein</fullName>
    </submittedName>
</protein>
<dbReference type="EMBL" id="JAQJZL010000003">
    <property type="protein sequence ID" value="KAJ6047340.1"/>
    <property type="molecule type" value="Genomic_DNA"/>
</dbReference>
<accession>A0AAD6IG52</accession>
<reference evidence="1" key="1">
    <citation type="journal article" date="2023" name="IMA Fungus">
        <title>Comparative genomic study of the Penicillium genus elucidates a diverse pangenome and 15 lateral gene transfer events.</title>
        <authorList>
            <person name="Petersen C."/>
            <person name="Sorensen T."/>
            <person name="Nielsen M.R."/>
            <person name="Sondergaard T.E."/>
            <person name="Sorensen J.L."/>
            <person name="Fitzpatrick D.A."/>
            <person name="Frisvad J.C."/>
            <person name="Nielsen K.L."/>
        </authorList>
    </citation>
    <scope>NUCLEOTIDE SEQUENCE</scope>
    <source>
        <strain evidence="1">IBT 15450</strain>
    </source>
</reference>
<gene>
    <name evidence="1" type="ORF">N7460_003487</name>
</gene>
<reference evidence="1" key="2">
    <citation type="submission" date="2023-01" db="EMBL/GenBank/DDBJ databases">
        <authorList>
            <person name="Petersen C."/>
        </authorList>
    </citation>
    <scope>NUCLEOTIDE SEQUENCE</scope>
    <source>
        <strain evidence="1">IBT 15450</strain>
    </source>
</reference>
<sequence>MIVPTASTACTSLGQAFARLLDFYLSENKDHWAEIQKIAHHDTPEAFEKPPTPAFGVLRAVNIENATVVDGERQIPVKKGDTIFADFVTANTRWRSNLTAPIAPIFTKDMWGHVSRSTYRHDFMVQLGAFARLKNLRRAPGPAGQLKATTVNGAFPVYMNEDWSEWTPFPANMKVQFDGF</sequence>